<dbReference type="Gene3D" id="1.25.40.390">
    <property type="match status" value="1"/>
</dbReference>
<accession>A0ABQ1LAU8</accession>
<dbReference type="Pfam" id="PF14322">
    <property type="entry name" value="SusD-like_3"/>
    <property type="match status" value="1"/>
</dbReference>
<protein>
    <recommendedName>
        <fullName evidence="10">SusD family protein</fullName>
    </recommendedName>
</protein>
<feature type="domain" description="RagB/SusD" evidence="6">
    <location>
        <begin position="340"/>
        <end position="456"/>
    </location>
</feature>
<dbReference type="EMBL" id="BMIK01000003">
    <property type="protein sequence ID" value="GGC22298.1"/>
    <property type="molecule type" value="Genomic_DNA"/>
</dbReference>
<organism evidence="8 9">
    <name type="scientific">Parapedobacter defluvii</name>
    <dbReference type="NCBI Taxonomy" id="2045106"/>
    <lineage>
        <taxon>Bacteria</taxon>
        <taxon>Pseudomonadati</taxon>
        <taxon>Bacteroidota</taxon>
        <taxon>Sphingobacteriia</taxon>
        <taxon>Sphingobacteriales</taxon>
        <taxon>Sphingobacteriaceae</taxon>
        <taxon>Parapedobacter</taxon>
    </lineage>
</organism>
<comment type="caution">
    <text evidence="8">The sequence shown here is derived from an EMBL/GenBank/DDBJ whole genome shotgun (WGS) entry which is preliminary data.</text>
</comment>
<sequence length="459" mass="51879">MKKSINWSIVALLPLVCLLSCGKTFLNIKQDAKQVVPATIADYQAILDYQLVMNEASSVGLALIGSDEYYLLDGRLSTLSQPFQRNGYVWAKEVYEGAEVQDWNQAYQRILYANMALGVRDITPEPSERQAWDNVIGSALFFRALNFYHLVQLFCKPYDPVSANADLGIPLRLDYDVSTPSTRGSLEATYRQIVSDLETAINLLPHTAANKHRPSKAAACVLLGRVFLQRGSYENVEHYVSIGLESGGELVDFNEVDTAARYPFPADYGQNNPEVLFYSRPTSLTLLATGRFNADSVLLKSYSPEDLRRSAYFYDNDDGRVLFKGSYLGSAGYFSGLTSSELWLMRAECRARSGDVPAAMEDLNELLAHRYDRNQFVPLTASNAEEALDIILLERRKELFMRGTRWEDLRRLNKEPRLARTVVRVIDGQRYELPPNDPRWVWPIPDNEVDLSGLIQNAR</sequence>
<dbReference type="InterPro" id="IPR033985">
    <property type="entry name" value="SusD-like_N"/>
</dbReference>
<keyword evidence="3" id="KW-0732">Signal</keyword>
<dbReference type="RefSeq" id="WP_188748715.1">
    <property type="nucleotide sequence ID" value="NZ_BMIK01000003.1"/>
</dbReference>
<evidence type="ECO:0000313" key="8">
    <source>
        <dbReference type="EMBL" id="GGC22298.1"/>
    </source>
</evidence>
<dbReference type="InterPro" id="IPR012944">
    <property type="entry name" value="SusD_RagB_dom"/>
</dbReference>
<comment type="similarity">
    <text evidence="2">Belongs to the SusD family.</text>
</comment>
<feature type="domain" description="SusD-like N-terminal" evidence="7">
    <location>
        <begin position="25"/>
        <end position="228"/>
    </location>
</feature>
<evidence type="ECO:0000259" key="7">
    <source>
        <dbReference type="Pfam" id="PF14322"/>
    </source>
</evidence>
<evidence type="ECO:0000256" key="5">
    <source>
        <dbReference type="ARBA" id="ARBA00023237"/>
    </source>
</evidence>
<dbReference type="Proteomes" id="UP000597338">
    <property type="component" value="Unassembled WGS sequence"/>
</dbReference>
<evidence type="ECO:0000313" key="9">
    <source>
        <dbReference type="Proteomes" id="UP000597338"/>
    </source>
</evidence>
<reference evidence="9" key="1">
    <citation type="journal article" date="2019" name="Int. J. Syst. Evol. Microbiol.">
        <title>The Global Catalogue of Microorganisms (GCM) 10K type strain sequencing project: providing services to taxonomists for standard genome sequencing and annotation.</title>
        <authorList>
            <consortium name="The Broad Institute Genomics Platform"/>
            <consortium name="The Broad Institute Genome Sequencing Center for Infectious Disease"/>
            <person name="Wu L."/>
            <person name="Ma J."/>
        </authorList>
    </citation>
    <scope>NUCLEOTIDE SEQUENCE [LARGE SCALE GENOMIC DNA]</scope>
    <source>
        <strain evidence="9">CGMCC 1.15342</strain>
    </source>
</reference>
<name>A0ABQ1LAU8_9SPHI</name>
<dbReference type="SUPFAM" id="SSF48452">
    <property type="entry name" value="TPR-like"/>
    <property type="match status" value="1"/>
</dbReference>
<evidence type="ECO:0000256" key="2">
    <source>
        <dbReference type="ARBA" id="ARBA00006275"/>
    </source>
</evidence>
<evidence type="ECO:0000259" key="6">
    <source>
        <dbReference type="Pfam" id="PF07980"/>
    </source>
</evidence>
<keyword evidence="5" id="KW-0998">Cell outer membrane</keyword>
<keyword evidence="9" id="KW-1185">Reference proteome</keyword>
<evidence type="ECO:0000256" key="3">
    <source>
        <dbReference type="ARBA" id="ARBA00022729"/>
    </source>
</evidence>
<gene>
    <name evidence="8" type="ORF">GCM10011386_12780</name>
</gene>
<proteinExistence type="inferred from homology"/>
<evidence type="ECO:0000256" key="4">
    <source>
        <dbReference type="ARBA" id="ARBA00023136"/>
    </source>
</evidence>
<comment type="subcellular location">
    <subcellularLocation>
        <location evidence="1">Cell outer membrane</location>
    </subcellularLocation>
</comment>
<evidence type="ECO:0000256" key="1">
    <source>
        <dbReference type="ARBA" id="ARBA00004442"/>
    </source>
</evidence>
<keyword evidence="4" id="KW-0472">Membrane</keyword>
<evidence type="ECO:0008006" key="10">
    <source>
        <dbReference type="Google" id="ProtNLM"/>
    </source>
</evidence>
<dbReference type="InterPro" id="IPR011990">
    <property type="entry name" value="TPR-like_helical_dom_sf"/>
</dbReference>
<dbReference type="Pfam" id="PF07980">
    <property type="entry name" value="SusD_RagB"/>
    <property type="match status" value="1"/>
</dbReference>